<gene>
    <name evidence="3" type="ORF">HXX76_008054</name>
</gene>
<accession>A0A835T4H5</accession>
<organism evidence="3 4">
    <name type="scientific">Chlamydomonas incerta</name>
    <dbReference type="NCBI Taxonomy" id="51695"/>
    <lineage>
        <taxon>Eukaryota</taxon>
        <taxon>Viridiplantae</taxon>
        <taxon>Chlorophyta</taxon>
        <taxon>core chlorophytes</taxon>
        <taxon>Chlorophyceae</taxon>
        <taxon>CS clade</taxon>
        <taxon>Chlamydomonadales</taxon>
        <taxon>Chlamydomonadaceae</taxon>
        <taxon>Chlamydomonas</taxon>
    </lineage>
</organism>
<reference evidence="3" key="1">
    <citation type="journal article" date="2020" name="bioRxiv">
        <title>Comparative genomics of Chlamydomonas.</title>
        <authorList>
            <person name="Craig R.J."/>
            <person name="Hasan A.R."/>
            <person name="Ness R.W."/>
            <person name="Keightley P.D."/>
        </authorList>
    </citation>
    <scope>NUCLEOTIDE SEQUENCE</scope>
    <source>
        <strain evidence="3">SAG 7.73</strain>
    </source>
</reference>
<dbReference type="Pfam" id="PF12499">
    <property type="entry name" value="DUF3707"/>
    <property type="match status" value="1"/>
</dbReference>
<sequence length="427" mass="43501">MLHYARFNPARIAAGPTAHRMMLTVLLTLVLATHEAAAFWCDAGSTRLLRISPDQELPAIAGQLVAYSGAGTDAAFGTATLALDAGSMALSLTLAPGPGRTWPTDPATVAYATHTSGAAWLAAGACGAPLAGDPNGAPLAGGLAGGGGALTLTLPLDGLGLAPGDVCGGRRAAVYLLAAVRSQSQSIWLQWYDGSRACPNTGSTPFGFAPPPRPPSPPTVPSLFPYRTSCRKQRSPGLSPWRLGPSVAVGAGAAGQLAGALAALDPELLWYCMPLTWQLLGRVVRPYTSPCAGMDLDRVDLLVRGECMAQAPKALRRVALGGSLVSHHFTSHAWPQGGGAKAWSLSVTGLADLVPVPPAEAQTQAQPEQLCLGFSKDAGTDASCAVPERLCYGSGADCTYALFDSEATCCPTTSTAKAAAAASDGSG</sequence>
<protein>
    <recommendedName>
        <fullName evidence="2">Pherophorin domain-containing protein</fullName>
    </recommendedName>
</protein>
<evidence type="ECO:0000259" key="2">
    <source>
        <dbReference type="Pfam" id="PF12499"/>
    </source>
</evidence>
<feature type="chain" id="PRO_5032796280" description="Pherophorin domain-containing protein" evidence="1">
    <location>
        <begin position="39"/>
        <end position="427"/>
    </location>
</feature>
<dbReference type="Proteomes" id="UP000650467">
    <property type="component" value="Unassembled WGS sequence"/>
</dbReference>
<feature type="signal peptide" evidence="1">
    <location>
        <begin position="1"/>
        <end position="38"/>
    </location>
</feature>
<evidence type="ECO:0000313" key="3">
    <source>
        <dbReference type="EMBL" id="KAG2433684.1"/>
    </source>
</evidence>
<dbReference type="OrthoDB" id="548141at2759"/>
<feature type="domain" description="Pherophorin" evidence="2">
    <location>
        <begin position="224"/>
        <end position="411"/>
    </location>
</feature>
<dbReference type="AlphaFoldDB" id="A0A835T4H5"/>
<proteinExistence type="predicted"/>
<keyword evidence="1" id="KW-0732">Signal</keyword>
<comment type="caution">
    <text evidence="3">The sequence shown here is derived from an EMBL/GenBank/DDBJ whole genome shotgun (WGS) entry which is preliminary data.</text>
</comment>
<dbReference type="InterPro" id="IPR024616">
    <property type="entry name" value="Pherophorin"/>
</dbReference>
<name>A0A835T4H5_CHLIN</name>
<dbReference type="EMBL" id="JAEHOC010000018">
    <property type="protein sequence ID" value="KAG2433684.1"/>
    <property type="molecule type" value="Genomic_DNA"/>
</dbReference>
<keyword evidence="4" id="KW-1185">Reference proteome</keyword>
<evidence type="ECO:0000313" key="4">
    <source>
        <dbReference type="Proteomes" id="UP000650467"/>
    </source>
</evidence>
<evidence type="ECO:0000256" key="1">
    <source>
        <dbReference type="SAM" id="SignalP"/>
    </source>
</evidence>